<evidence type="ECO:0008006" key="3">
    <source>
        <dbReference type="Google" id="ProtNLM"/>
    </source>
</evidence>
<gene>
    <name evidence="1" type="ORF">US91_C0007G0063</name>
</gene>
<dbReference type="Proteomes" id="UP000034022">
    <property type="component" value="Unassembled WGS sequence"/>
</dbReference>
<comment type="caution">
    <text evidence="1">The sequence shown here is derived from an EMBL/GenBank/DDBJ whole genome shotgun (WGS) entry which is preliminary data.</text>
</comment>
<dbReference type="Pfam" id="PF08843">
    <property type="entry name" value="AbiEii"/>
    <property type="match status" value="1"/>
</dbReference>
<evidence type="ECO:0000313" key="1">
    <source>
        <dbReference type="EMBL" id="KKQ70053.1"/>
    </source>
</evidence>
<dbReference type="InterPro" id="IPR014942">
    <property type="entry name" value="AbiEii"/>
</dbReference>
<accession>A0A0G0JR45</accession>
<protein>
    <recommendedName>
        <fullName evidence="3">Nucleotidyl transferase AbiEii toxin, Type IV TA system</fullName>
    </recommendedName>
</protein>
<dbReference type="PATRIC" id="fig|1618638.3.peg.880"/>
<organism evidence="1 2">
    <name type="scientific">Candidatus Falkowbacteria bacterium GW2011_GWE1_38_31</name>
    <dbReference type="NCBI Taxonomy" id="1618638"/>
    <lineage>
        <taxon>Bacteria</taxon>
        <taxon>Candidatus Falkowiibacteriota</taxon>
    </lineage>
</organism>
<reference evidence="1" key="1">
    <citation type="journal article" date="2015" name="Nature">
        <title>rRNA introns, odd ribosomes, and small enigmatic genomes across a large radiation of phyla.</title>
        <authorList>
            <person name="Brown C.T."/>
            <person name="Hug L.A."/>
            <person name="Thomas B.C."/>
            <person name="Sharon I."/>
            <person name="Castelle C.J."/>
            <person name="Singh A."/>
            <person name="Wilkins M.J."/>
            <person name="Williams K.H."/>
            <person name="Banfield J.F."/>
        </authorList>
    </citation>
    <scope>NUCLEOTIDE SEQUENCE [LARGE SCALE GENOMIC DNA]</scope>
</reference>
<proteinExistence type="predicted"/>
<evidence type="ECO:0000313" key="2">
    <source>
        <dbReference type="Proteomes" id="UP000034022"/>
    </source>
</evidence>
<dbReference type="EMBL" id="LBUU01000007">
    <property type="protein sequence ID" value="KKQ70053.1"/>
    <property type="molecule type" value="Genomic_DNA"/>
</dbReference>
<name>A0A0G0JR45_9BACT</name>
<dbReference type="AlphaFoldDB" id="A0A0G0JR45"/>
<sequence>MHKVILTEKQIELLPLVKKFRENFILVGGTAIALQIGHRRSIDFDMFSFQEFNNLKIRKTIIKNGYKIGKVYKDEEGQFTFFIDNVQFTFFHYPFKIDFPEKLENILQMPDLLTLAAMKAYALGRRAKWKDYVDLYFIIKKYHSIDKIMERGKKIFKNEFNEKIIREALAYFGDINYSEEVEFLPGFAVDEKIIKKALVEFSIA</sequence>